<dbReference type="KEGG" id="cza:CYCME_1380"/>
<dbReference type="Pfam" id="PF11736">
    <property type="entry name" value="DUF3299"/>
    <property type="match status" value="1"/>
</dbReference>
<dbReference type="EMBL" id="CP005996">
    <property type="protein sequence ID" value="AGS39709.1"/>
    <property type="molecule type" value="Genomic_DNA"/>
</dbReference>
<organism evidence="2 3">
    <name type="scientific">Cycloclasticus zancles 78-ME</name>
    <dbReference type="NCBI Taxonomy" id="1198232"/>
    <lineage>
        <taxon>Bacteria</taxon>
        <taxon>Pseudomonadati</taxon>
        <taxon>Pseudomonadota</taxon>
        <taxon>Gammaproteobacteria</taxon>
        <taxon>Thiotrichales</taxon>
        <taxon>Piscirickettsiaceae</taxon>
        <taxon>Cycloclasticus</taxon>
    </lineage>
</organism>
<name>S5T7X8_9GAMM</name>
<dbReference type="PROSITE" id="PS51257">
    <property type="entry name" value="PROKAR_LIPOPROTEIN"/>
    <property type="match status" value="1"/>
</dbReference>
<dbReference type="InterPro" id="IPR021727">
    <property type="entry name" value="DUF3299"/>
</dbReference>
<keyword evidence="1" id="KW-0732">Signal</keyword>
<sequence>MPKLLNVTFFIFATLTLLACEMPDSEVVNEAIDPVLRPEVVESPTKQPLITDKPEQATLSESSFKTIEWTKLMPKEDLEILLNPPSYINDIEDGSFEDQISSQVANALAAASDDPYQQALSSTRIVQEMDGQAIRIPGFIVPLEFDDEQTITQFFLVPFFGACIHVPPPPPNQIIFVNYPKGLKVEALYDPFWVSGIVKTSLVENEVATAAYSMQMQSFELYSE</sequence>
<evidence type="ECO:0008006" key="4">
    <source>
        <dbReference type="Google" id="ProtNLM"/>
    </source>
</evidence>
<evidence type="ECO:0000313" key="2">
    <source>
        <dbReference type="EMBL" id="AGS39709.1"/>
    </source>
</evidence>
<evidence type="ECO:0000256" key="1">
    <source>
        <dbReference type="SAM" id="SignalP"/>
    </source>
</evidence>
<reference evidence="3" key="2">
    <citation type="journal article" date="2016" name="Environ. Microbiol. Rep.">
        <title>Analysis of defence systems and a conjugative IncP-1 plasmid in the marine polyaromatic hydrocarbons-degrading bacterium Cycloclasticus sp. 78-ME.</title>
        <authorList>
            <person name="Yakimov M.M."/>
            <person name="Crisafi F."/>
            <person name="Messina E."/>
            <person name="Smedile F."/>
            <person name="Lopatina A."/>
            <person name="Denaro R."/>
            <person name="Pieper D.H."/>
            <person name="Golyshin P.N."/>
            <person name="Giuliano L."/>
        </authorList>
    </citation>
    <scope>NUCLEOTIDE SEQUENCE [LARGE SCALE GENOMIC DNA]</scope>
    <source>
        <strain evidence="3">78-ME</strain>
    </source>
</reference>
<feature type="chain" id="PRO_5004532342" description="Lipoprotein" evidence="1">
    <location>
        <begin position="20"/>
        <end position="224"/>
    </location>
</feature>
<dbReference type="AlphaFoldDB" id="S5T7X8"/>
<dbReference type="HOGENOM" id="CLU_099457_3_0_6"/>
<proteinExistence type="predicted"/>
<keyword evidence="3" id="KW-1185">Reference proteome</keyword>
<accession>S5T7X8</accession>
<dbReference type="PATRIC" id="fig|1198232.3.peg.1369"/>
<evidence type="ECO:0000313" key="3">
    <source>
        <dbReference type="Proteomes" id="UP000015380"/>
    </source>
</evidence>
<reference evidence="2 3" key="1">
    <citation type="submission" date="2013-05" db="EMBL/GenBank/DDBJ databases">
        <title>Between feast and famine: a lifestyle of most important marine PAH-degrading bacterium Cycloclasticus sp. 7ME.</title>
        <authorList>
            <person name="Yakimov M.M."/>
            <person name="Messina E."/>
            <person name="Genovese M."/>
            <person name="Denaro R."/>
            <person name="Crisafi F."/>
            <person name="Russo D."/>
            <person name="Cappello S."/>
            <person name="Santisi S."/>
            <person name="Smedile F."/>
            <person name="Golyshina O.V."/>
            <person name="Tran H."/>
            <person name="Pieper D.H."/>
            <person name="Golyshin P.N."/>
            <person name="Giuliano L."/>
        </authorList>
    </citation>
    <scope>NUCLEOTIDE SEQUENCE [LARGE SCALE GENOMIC DNA]</scope>
    <source>
        <strain evidence="2 3">78-ME</strain>
    </source>
</reference>
<feature type="signal peptide" evidence="1">
    <location>
        <begin position="1"/>
        <end position="19"/>
    </location>
</feature>
<gene>
    <name evidence="2" type="ORF">CYCME_1380</name>
</gene>
<dbReference type="Gene3D" id="2.40.50.870">
    <property type="entry name" value="Protein of unknown function (DUF3299)"/>
    <property type="match status" value="1"/>
</dbReference>
<dbReference type="eggNOG" id="COG3495">
    <property type="taxonomic scope" value="Bacteria"/>
</dbReference>
<protein>
    <recommendedName>
        <fullName evidence="4">Lipoprotein</fullName>
    </recommendedName>
</protein>
<dbReference type="Proteomes" id="UP000015380">
    <property type="component" value="Chromosome"/>
</dbReference>